<keyword evidence="1" id="KW-0812">Transmembrane</keyword>
<dbReference type="InterPro" id="IPR052155">
    <property type="entry name" value="Biofilm_reg_signaling"/>
</dbReference>
<sequence length="517" mass="55855">MTTPGPDDADARLDQLVELVVRLASGDLDARIEASPAGDRVDAIAVGLGMLAEELQVLTEDMELRVAERTRQVADAHRQLERLALYDQLTGLANRTLLSARLDRAVARAERRGGPPAVLVLDLDGFKVVNDSFGHSVGDLLLVEVARRLRSVVRDIDTVARLGGDEFAVVISHATVDQVVDVATRIQQALQRPVQAGAQQCWVGTSIGIRLAEPNLSAETLLRDADTAMYVAKGRGRGGIEFFESTMHATALRRVRLADELRAAITDGQLQMRYQSIVELGSGRIAGVEALVRWQHPVRGLLTPDQFISVAEDTGLVVPLDGWVLETAIAQVAKWRSTVLGGSDFGMHVNISPLELRSPAFADDVLERLGRHRAAPGDLVLEVTETQLLGEDAQTALALEKLRAAGVGVAIDDFGSGYSSIGYMRRQSVDTIKIDRSLITDLDTDPQQLRVAAAILGLVEAFGLTAVAEGVETPAQAARLHALGCRYGQGFLWGRPVRTRTMSDHLRARAHAARAGR</sequence>
<keyword evidence="2" id="KW-0472">Membrane</keyword>
<dbReference type="SUPFAM" id="SSF141868">
    <property type="entry name" value="EAL domain-like"/>
    <property type="match status" value="1"/>
</dbReference>
<dbReference type="InterPro" id="IPR035919">
    <property type="entry name" value="EAL_sf"/>
</dbReference>
<keyword evidence="2" id="KW-1133">Transmembrane helix</keyword>
<dbReference type="PANTHER" id="PTHR44757">
    <property type="entry name" value="DIGUANYLATE CYCLASE DGCP"/>
    <property type="match status" value="1"/>
</dbReference>
<evidence type="ECO:0000256" key="2">
    <source>
        <dbReference type="ARBA" id="ARBA00022989"/>
    </source>
</evidence>
<dbReference type="RefSeq" id="WP_252445376.1">
    <property type="nucleotide sequence ID" value="NZ_JAGSOV010000077.1"/>
</dbReference>
<evidence type="ECO:0000313" key="7">
    <source>
        <dbReference type="Proteomes" id="UP001165283"/>
    </source>
</evidence>
<reference evidence="6" key="1">
    <citation type="submission" date="2021-04" db="EMBL/GenBank/DDBJ databases">
        <title>Pseudonocardia sp. nov., isolated from sandy soil of mangrove forest.</title>
        <authorList>
            <person name="Zan Z."/>
            <person name="Huang R."/>
            <person name="Liu W."/>
        </authorList>
    </citation>
    <scope>NUCLEOTIDE SEQUENCE</scope>
    <source>
        <strain evidence="6">S2-4</strain>
    </source>
</reference>
<dbReference type="SUPFAM" id="SSF55073">
    <property type="entry name" value="Nucleotide cyclase"/>
    <property type="match status" value="1"/>
</dbReference>
<dbReference type="SMART" id="SM00267">
    <property type="entry name" value="GGDEF"/>
    <property type="match status" value="1"/>
</dbReference>
<dbReference type="CDD" id="cd01948">
    <property type="entry name" value="EAL"/>
    <property type="match status" value="1"/>
</dbReference>
<dbReference type="SMART" id="SM00052">
    <property type="entry name" value="EAL"/>
    <property type="match status" value="1"/>
</dbReference>
<dbReference type="PROSITE" id="PS50885">
    <property type="entry name" value="HAMP"/>
    <property type="match status" value="1"/>
</dbReference>
<feature type="domain" description="EAL" evidence="3">
    <location>
        <begin position="254"/>
        <end position="510"/>
    </location>
</feature>
<dbReference type="InterPro" id="IPR003660">
    <property type="entry name" value="HAMP_dom"/>
</dbReference>
<protein>
    <submittedName>
        <fullName evidence="6">EAL domain-containing protein</fullName>
    </submittedName>
</protein>
<dbReference type="PROSITE" id="PS50887">
    <property type="entry name" value="GGDEF"/>
    <property type="match status" value="1"/>
</dbReference>
<gene>
    <name evidence="6" type="ORF">KDL28_34075</name>
</gene>
<keyword evidence="7" id="KW-1185">Reference proteome</keyword>
<dbReference type="InterPro" id="IPR029787">
    <property type="entry name" value="Nucleotide_cyclase"/>
</dbReference>
<dbReference type="Gene3D" id="3.20.20.450">
    <property type="entry name" value="EAL domain"/>
    <property type="match status" value="1"/>
</dbReference>
<dbReference type="Pfam" id="PF00563">
    <property type="entry name" value="EAL"/>
    <property type="match status" value="1"/>
</dbReference>
<organism evidence="6 7">
    <name type="scientific">Pseudonocardia humida</name>
    <dbReference type="NCBI Taxonomy" id="2800819"/>
    <lineage>
        <taxon>Bacteria</taxon>
        <taxon>Bacillati</taxon>
        <taxon>Actinomycetota</taxon>
        <taxon>Actinomycetes</taxon>
        <taxon>Pseudonocardiales</taxon>
        <taxon>Pseudonocardiaceae</taxon>
        <taxon>Pseudonocardia</taxon>
    </lineage>
</organism>
<dbReference type="InterPro" id="IPR001633">
    <property type="entry name" value="EAL_dom"/>
</dbReference>
<evidence type="ECO:0000259" key="3">
    <source>
        <dbReference type="PROSITE" id="PS50883"/>
    </source>
</evidence>
<accession>A0ABT1AAP2</accession>
<evidence type="ECO:0000259" key="4">
    <source>
        <dbReference type="PROSITE" id="PS50885"/>
    </source>
</evidence>
<dbReference type="PROSITE" id="PS50883">
    <property type="entry name" value="EAL"/>
    <property type="match status" value="1"/>
</dbReference>
<dbReference type="InterPro" id="IPR043128">
    <property type="entry name" value="Rev_trsase/Diguanyl_cyclase"/>
</dbReference>
<dbReference type="Gene3D" id="3.30.70.270">
    <property type="match status" value="1"/>
</dbReference>
<evidence type="ECO:0000259" key="5">
    <source>
        <dbReference type="PROSITE" id="PS50887"/>
    </source>
</evidence>
<comment type="caution">
    <text evidence="6">The sequence shown here is derived from an EMBL/GenBank/DDBJ whole genome shotgun (WGS) entry which is preliminary data.</text>
</comment>
<name>A0ABT1AAP2_9PSEU</name>
<dbReference type="InterPro" id="IPR000160">
    <property type="entry name" value="GGDEF_dom"/>
</dbReference>
<dbReference type="Pfam" id="PF00990">
    <property type="entry name" value="GGDEF"/>
    <property type="match status" value="1"/>
</dbReference>
<dbReference type="CDD" id="cd01949">
    <property type="entry name" value="GGDEF"/>
    <property type="match status" value="1"/>
</dbReference>
<dbReference type="NCBIfam" id="TIGR00254">
    <property type="entry name" value="GGDEF"/>
    <property type="match status" value="1"/>
</dbReference>
<evidence type="ECO:0000313" key="6">
    <source>
        <dbReference type="EMBL" id="MCO1660099.1"/>
    </source>
</evidence>
<proteinExistence type="predicted"/>
<dbReference type="PANTHER" id="PTHR44757:SF2">
    <property type="entry name" value="BIOFILM ARCHITECTURE MAINTENANCE PROTEIN MBAA"/>
    <property type="match status" value="1"/>
</dbReference>
<evidence type="ECO:0000256" key="1">
    <source>
        <dbReference type="ARBA" id="ARBA00022692"/>
    </source>
</evidence>
<dbReference type="EMBL" id="JAGSOV010000077">
    <property type="protein sequence ID" value="MCO1660099.1"/>
    <property type="molecule type" value="Genomic_DNA"/>
</dbReference>
<dbReference type="Proteomes" id="UP001165283">
    <property type="component" value="Unassembled WGS sequence"/>
</dbReference>
<feature type="domain" description="GGDEF" evidence="5">
    <location>
        <begin position="114"/>
        <end position="245"/>
    </location>
</feature>
<feature type="domain" description="HAMP" evidence="4">
    <location>
        <begin position="11"/>
        <end position="60"/>
    </location>
</feature>